<reference evidence="2" key="1">
    <citation type="journal article" date="2021" name="Proc. Natl. Acad. Sci. U.S.A.">
        <title>A Catalog of Tens of Thousands of Viruses from Human Metagenomes Reveals Hidden Associations with Chronic Diseases.</title>
        <authorList>
            <person name="Tisza M.J."/>
            <person name="Buck C.B."/>
        </authorList>
    </citation>
    <scope>NUCLEOTIDE SEQUENCE</scope>
    <source>
        <strain evidence="2">CtZPw9</strain>
    </source>
</reference>
<evidence type="ECO:0000256" key="1">
    <source>
        <dbReference type="SAM" id="Phobius"/>
    </source>
</evidence>
<keyword evidence="1" id="KW-0812">Transmembrane</keyword>
<keyword evidence="1" id="KW-0472">Membrane</keyword>
<name>A0A8S5LXV2_9CAUD</name>
<sequence>MKKAIITAIIISAVVIAASVIVCTPTLSIMEFDAEQMAYGIFAMAAAALAAREYVAWNTRKEKK</sequence>
<dbReference type="EMBL" id="BK014765">
    <property type="protein sequence ID" value="DAD74804.1"/>
    <property type="molecule type" value="Genomic_DNA"/>
</dbReference>
<keyword evidence="1" id="KW-1133">Transmembrane helix</keyword>
<evidence type="ECO:0000313" key="2">
    <source>
        <dbReference type="EMBL" id="DAD74804.1"/>
    </source>
</evidence>
<feature type="transmembrane region" description="Helical" evidence="1">
    <location>
        <begin position="36"/>
        <end position="55"/>
    </location>
</feature>
<feature type="transmembrane region" description="Helical" evidence="1">
    <location>
        <begin position="7"/>
        <end position="30"/>
    </location>
</feature>
<protein>
    <submittedName>
        <fullName evidence="2">Uncharacterized protein</fullName>
    </submittedName>
</protein>
<accession>A0A8S5LXV2</accession>
<proteinExistence type="predicted"/>
<organism evidence="2">
    <name type="scientific">Siphoviridae sp. ctZPw9</name>
    <dbReference type="NCBI Taxonomy" id="2826383"/>
    <lineage>
        <taxon>Viruses</taxon>
        <taxon>Duplodnaviria</taxon>
        <taxon>Heunggongvirae</taxon>
        <taxon>Uroviricota</taxon>
        <taxon>Caudoviricetes</taxon>
    </lineage>
</organism>